<sequence>MRHLEKPIRVAVHYCVVRSDVCDGWDVFIGVTLIAMFTSYYLYALIGICRKGEGLTTSNG</sequence>
<proteinExistence type="predicted"/>
<keyword evidence="1" id="KW-1133">Transmembrane helix</keyword>
<keyword evidence="1" id="KW-0472">Membrane</keyword>
<reference evidence="2" key="1">
    <citation type="submission" date="2016-08" db="EMBL/GenBank/DDBJ databases">
        <title>Molecular characterization of the complete genomes of Brazilian isolates of grapevine leafroll-associated viruses.</title>
        <authorList>
            <person name="Fajardo T.V.M."/>
            <person name="Nickel O."/>
        </authorList>
    </citation>
    <scope>NUCLEOTIDE SEQUENCE</scope>
    <source>
        <strain evidence="2">TC-BR</strain>
    </source>
</reference>
<protein>
    <submittedName>
        <fullName evidence="2">7 kDa protein</fullName>
    </submittedName>
</protein>
<feature type="transmembrane region" description="Helical" evidence="1">
    <location>
        <begin position="27"/>
        <end position="46"/>
    </location>
</feature>
<keyword evidence="1" id="KW-0812">Transmembrane</keyword>
<dbReference type="EMBL" id="KX756668">
    <property type="protein sequence ID" value="AOS89853.1"/>
    <property type="molecule type" value="Genomic_RNA"/>
</dbReference>
<name>A0A1I7PJD8_9CLOS</name>
<evidence type="ECO:0000313" key="2">
    <source>
        <dbReference type="EMBL" id="AOS89853.1"/>
    </source>
</evidence>
<accession>A0A1I7PJD8</accession>
<evidence type="ECO:0000256" key="1">
    <source>
        <dbReference type="SAM" id="Phobius"/>
    </source>
</evidence>
<organism evidence="2">
    <name type="scientific">Grapevine leafroll-associated virus 3</name>
    <dbReference type="NCBI Taxonomy" id="55951"/>
    <lineage>
        <taxon>Viruses</taxon>
        <taxon>Riboviria</taxon>
        <taxon>Orthornavirae</taxon>
        <taxon>Kitrinoviricota</taxon>
        <taxon>Alsuviricetes</taxon>
        <taxon>Martellivirales</taxon>
        <taxon>Closteroviridae</taxon>
        <taxon>Ampelovirus</taxon>
        <taxon>Ampelovirus trivitis</taxon>
    </lineage>
</organism>